<gene>
    <name evidence="2" type="ORF">GTP77_29490</name>
</gene>
<accession>A0A7X4HHR0</accession>
<dbReference type="RefSeq" id="WP_161075706.1">
    <property type="nucleotide sequence ID" value="NZ_CP086370.1"/>
</dbReference>
<evidence type="ECO:0000313" key="3">
    <source>
        <dbReference type="Proteomes" id="UP000450676"/>
    </source>
</evidence>
<sequence>MAARLTPARALPAAVRASMRELRAAGASFNAIAAALNRRGVPGKGGGRWFAASVRLCLLQEAHGSKQEPLFRSTQC</sequence>
<dbReference type="GO" id="GO:0000150">
    <property type="term" value="F:DNA strand exchange activity"/>
    <property type="evidence" value="ECO:0007669"/>
    <property type="project" value="InterPro"/>
</dbReference>
<dbReference type="InterPro" id="IPR011109">
    <property type="entry name" value="DNA_bind_recombinase_dom"/>
</dbReference>
<protein>
    <recommendedName>
        <fullName evidence="1">Recombinase domain-containing protein</fullName>
    </recommendedName>
</protein>
<organism evidence="2 3">
    <name type="scientific">Pseudoduganella aquatica</name>
    <dbReference type="NCBI Taxonomy" id="2660641"/>
    <lineage>
        <taxon>Bacteria</taxon>
        <taxon>Pseudomonadati</taxon>
        <taxon>Pseudomonadota</taxon>
        <taxon>Betaproteobacteria</taxon>
        <taxon>Burkholderiales</taxon>
        <taxon>Oxalobacteraceae</taxon>
        <taxon>Telluria group</taxon>
        <taxon>Pseudoduganella</taxon>
    </lineage>
</organism>
<dbReference type="Proteomes" id="UP000450676">
    <property type="component" value="Unassembled WGS sequence"/>
</dbReference>
<name>A0A7X4HHR0_9BURK</name>
<feature type="domain" description="Recombinase" evidence="1">
    <location>
        <begin position="19"/>
        <end position="62"/>
    </location>
</feature>
<evidence type="ECO:0000313" key="2">
    <source>
        <dbReference type="EMBL" id="MYN11446.1"/>
    </source>
</evidence>
<dbReference type="GO" id="GO:0003677">
    <property type="term" value="F:DNA binding"/>
    <property type="evidence" value="ECO:0007669"/>
    <property type="project" value="InterPro"/>
</dbReference>
<keyword evidence="3" id="KW-1185">Reference proteome</keyword>
<evidence type="ECO:0000259" key="1">
    <source>
        <dbReference type="Pfam" id="PF07508"/>
    </source>
</evidence>
<comment type="caution">
    <text evidence="2">The sequence shown here is derived from an EMBL/GenBank/DDBJ whole genome shotgun (WGS) entry which is preliminary data.</text>
</comment>
<dbReference type="Pfam" id="PF07508">
    <property type="entry name" value="Recombinase"/>
    <property type="match status" value="1"/>
</dbReference>
<dbReference type="AlphaFoldDB" id="A0A7X4HHR0"/>
<reference evidence="2 3" key="1">
    <citation type="submission" date="2019-12" db="EMBL/GenBank/DDBJ databases">
        <title>Novel species isolated from a subtropical stream in China.</title>
        <authorList>
            <person name="Lu H."/>
        </authorList>
    </citation>
    <scope>NUCLEOTIDE SEQUENCE [LARGE SCALE GENOMIC DNA]</scope>
    <source>
        <strain evidence="2 3">FT127W</strain>
    </source>
</reference>
<proteinExistence type="predicted"/>
<dbReference type="EMBL" id="WWCU01000084">
    <property type="protein sequence ID" value="MYN11446.1"/>
    <property type="molecule type" value="Genomic_DNA"/>
</dbReference>